<dbReference type="InterPro" id="IPR022682">
    <property type="entry name" value="Calpain_domain_III"/>
</dbReference>
<organism evidence="6 7">
    <name type="scientific">Ranitomeya imitator</name>
    <name type="common">mimic poison frog</name>
    <dbReference type="NCBI Taxonomy" id="111125"/>
    <lineage>
        <taxon>Eukaryota</taxon>
        <taxon>Metazoa</taxon>
        <taxon>Chordata</taxon>
        <taxon>Craniata</taxon>
        <taxon>Vertebrata</taxon>
        <taxon>Euteleostomi</taxon>
        <taxon>Amphibia</taxon>
        <taxon>Batrachia</taxon>
        <taxon>Anura</taxon>
        <taxon>Neobatrachia</taxon>
        <taxon>Hyloidea</taxon>
        <taxon>Dendrobatidae</taxon>
        <taxon>Dendrobatinae</taxon>
        <taxon>Ranitomeya</taxon>
    </lineage>
</organism>
<proteinExistence type="inferred from homology"/>
<dbReference type="InterPro" id="IPR011992">
    <property type="entry name" value="EF-hand-dom_pair"/>
</dbReference>
<evidence type="ECO:0000259" key="5">
    <source>
        <dbReference type="PROSITE" id="PS50222"/>
    </source>
</evidence>
<evidence type="ECO:0000256" key="2">
    <source>
        <dbReference type="ARBA" id="ARBA00022807"/>
    </source>
</evidence>
<feature type="domain" description="Calpain catalytic" evidence="4">
    <location>
        <begin position="86"/>
        <end position="134"/>
    </location>
</feature>
<keyword evidence="2" id="KW-0645">Protease</keyword>
<dbReference type="InterPro" id="IPR022684">
    <property type="entry name" value="Calpain_cysteine_protease"/>
</dbReference>
<comment type="caution">
    <text evidence="6">The sequence shown here is derived from an EMBL/GenBank/DDBJ whole genome shotgun (WGS) entry which is preliminary data.</text>
</comment>
<evidence type="ECO:0000256" key="3">
    <source>
        <dbReference type="PROSITE-ProRule" id="PRU00239"/>
    </source>
</evidence>
<dbReference type="PANTHER" id="PTHR10183:SF432">
    <property type="entry name" value="CALPAIN 8 GENE 5"/>
    <property type="match status" value="1"/>
</dbReference>
<evidence type="ECO:0000313" key="6">
    <source>
        <dbReference type="EMBL" id="CAJ0956947.1"/>
    </source>
</evidence>
<evidence type="ECO:0000256" key="1">
    <source>
        <dbReference type="ARBA" id="ARBA00007623"/>
    </source>
</evidence>
<dbReference type="PRINTS" id="PR00704">
    <property type="entry name" value="CALPAIN"/>
</dbReference>
<dbReference type="PROSITE" id="PS50222">
    <property type="entry name" value="EF_HAND_2"/>
    <property type="match status" value="1"/>
</dbReference>
<dbReference type="Pfam" id="PF01067">
    <property type="entry name" value="Calpain_III"/>
    <property type="match status" value="1"/>
</dbReference>
<evidence type="ECO:0000259" key="4">
    <source>
        <dbReference type="PROSITE" id="PS50203"/>
    </source>
</evidence>
<dbReference type="EMBL" id="CAUEEQ010042965">
    <property type="protein sequence ID" value="CAJ0956947.1"/>
    <property type="molecule type" value="Genomic_DNA"/>
</dbReference>
<dbReference type="InterPro" id="IPR036213">
    <property type="entry name" value="Calpain_III_sf"/>
</dbReference>
<dbReference type="Gene3D" id="1.10.238.10">
    <property type="entry name" value="EF-hand"/>
    <property type="match status" value="1"/>
</dbReference>
<protein>
    <submittedName>
        <fullName evidence="6">Uncharacterized protein</fullName>
    </submittedName>
</protein>
<dbReference type="InterPro" id="IPR038765">
    <property type="entry name" value="Papain-like_cys_pep_sf"/>
</dbReference>
<dbReference type="SUPFAM" id="SSF47473">
    <property type="entry name" value="EF-hand"/>
    <property type="match status" value="1"/>
</dbReference>
<dbReference type="Gene3D" id="3.90.70.10">
    <property type="entry name" value="Cysteine proteinases"/>
    <property type="match status" value="1"/>
</dbReference>
<keyword evidence="7" id="KW-1185">Reference proteome</keyword>
<comment type="similarity">
    <text evidence="1">Belongs to the peptidase C2 family.</text>
</comment>
<keyword evidence="2" id="KW-0788">Thiol protease</keyword>
<dbReference type="InterPro" id="IPR001300">
    <property type="entry name" value="Peptidase_C2_calpain_cat"/>
</dbReference>
<dbReference type="PANTHER" id="PTHR10183">
    <property type="entry name" value="CALPAIN"/>
    <property type="match status" value="1"/>
</dbReference>
<evidence type="ECO:0000313" key="7">
    <source>
        <dbReference type="Proteomes" id="UP001176940"/>
    </source>
</evidence>
<dbReference type="Proteomes" id="UP001176940">
    <property type="component" value="Unassembled WGS sequence"/>
</dbReference>
<dbReference type="Gene3D" id="2.60.120.380">
    <property type="match status" value="1"/>
</dbReference>
<dbReference type="Pfam" id="PF00648">
    <property type="entry name" value="Peptidase_C2"/>
    <property type="match status" value="1"/>
</dbReference>
<gene>
    <name evidence="6" type="ORF">RIMI_LOCUS15766975</name>
</gene>
<name>A0ABN9M279_9NEOB</name>
<dbReference type="PROSITE" id="PS50203">
    <property type="entry name" value="CALPAIN_CAT"/>
    <property type="match status" value="1"/>
</dbReference>
<dbReference type="InterPro" id="IPR002048">
    <property type="entry name" value="EF_hand_dom"/>
</dbReference>
<reference evidence="6" key="1">
    <citation type="submission" date="2023-07" db="EMBL/GenBank/DDBJ databases">
        <authorList>
            <person name="Stuckert A."/>
        </authorList>
    </citation>
    <scope>NUCLEOTIDE SEQUENCE</scope>
</reference>
<sequence length="523" mass="59490">MMYKAIHNLSPPYICDLVSRYLPTRNLRSSQDFLLYSPLISSSHNRIQDFSRVSPLLWNPLPQHIRLSPTIETFKKNLKNHLFRQAYSLQSPIWNNVDPSLKAKLNTDKDEGEFWISISDFLIEYSRVQMCDVTMNELCGGANYDWYLTEFNGEWKLGSTSGGNSSLDTFCINPQYKFTLRAPGGDTSKMCPVVLSLLQKDRRKIKFRAAAYISLGFYIYKLSSSDVLPLGKTFFKNNKCVSSEATYDNTYREAAKRLDLLPGDYVIVPANETPADEAAFYLRIFTKEPTGAQEPGNSTLTAIFQPVLTPETDSEFDIVNDELQKGEFDENDVKDMLNKMLAKYPELKSAGLTIKAVQDLIKLMDVDNSKTLSVDEFKKTWLKVDNYWRIFQSADDDKSATLSATEFRNALENSGFNFNISILNAIVDKVGPDSLKLDFNVFISTVANLETLFKMFNLMNPNQGGSINLSLDEIINVNTFLPNDDRSILGIMKFCNFHIKITMTVDSCYLSQYCSHWLLTKMA</sequence>
<dbReference type="SUPFAM" id="SSF49758">
    <property type="entry name" value="Calpain large subunit, middle domain (domain III)"/>
    <property type="match status" value="1"/>
</dbReference>
<dbReference type="SMART" id="SM00720">
    <property type="entry name" value="calpain_III"/>
    <property type="match status" value="1"/>
</dbReference>
<dbReference type="SUPFAM" id="SSF54001">
    <property type="entry name" value="Cysteine proteinases"/>
    <property type="match status" value="1"/>
</dbReference>
<accession>A0ABN9M279</accession>
<keyword evidence="2" id="KW-0378">Hydrolase</keyword>
<dbReference type="InterPro" id="IPR022683">
    <property type="entry name" value="Calpain_III"/>
</dbReference>
<feature type="domain" description="EF-hand" evidence="5">
    <location>
        <begin position="382"/>
        <end position="417"/>
    </location>
</feature>
<comment type="caution">
    <text evidence="3">Lacks conserved residue(s) required for the propagation of feature annotation.</text>
</comment>